<dbReference type="InterPro" id="IPR003477">
    <property type="entry name" value="PemK-like"/>
</dbReference>
<dbReference type="Pfam" id="PF02452">
    <property type="entry name" value="PemK_toxin"/>
    <property type="match status" value="1"/>
</dbReference>
<keyword evidence="3" id="KW-1185">Reference proteome</keyword>
<dbReference type="GO" id="GO:0003677">
    <property type="term" value="F:DNA binding"/>
    <property type="evidence" value="ECO:0007669"/>
    <property type="project" value="InterPro"/>
</dbReference>
<feature type="region of interest" description="Disordered" evidence="1">
    <location>
        <begin position="39"/>
        <end position="58"/>
    </location>
</feature>
<dbReference type="AlphaFoldDB" id="A0A1G9NMY3"/>
<evidence type="ECO:0000256" key="1">
    <source>
        <dbReference type="SAM" id="MobiDB-lite"/>
    </source>
</evidence>
<protein>
    <submittedName>
        <fullName evidence="2">PemK-like, MazF-like toxin of type II toxin-antitoxin system</fullName>
    </submittedName>
</protein>
<sequence length="186" mass="21208">MPRPRRGGDDAIFFRPRKRRRSRRAGAQPSALEEGLALLNERLGSTPRRSRGRKKTSAARLIVKPTTRVARSIYYAPDMDGQAEPGEVVWVTVPSTPPQERSMLIVGREHHDVLGLLISPDKEHATDEHWLGIGSGEWEASGEPCWVRTDKTLMVAETDVHRRGASVPRRRFERVANRLRDRFDWI</sequence>
<reference evidence="3" key="1">
    <citation type="submission" date="2016-10" db="EMBL/GenBank/DDBJ databases">
        <authorList>
            <person name="Varghese N."/>
            <person name="Submissions S."/>
        </authorList>
    </citation>
    <scope>NUCLEOTIDE SEQUENCE [LARGE SCALE GENOMIC DNA]</scope>
    <source>
        <strain evidence="3">DSM 20632</strain>
    </source>
</reference>
<organism evidence="2 3">
    <name type="scientific">Corynebacterium mycetoides</name>
    <dbReference type="NCBI Taxonomy" id="38302"/>
    <lineage>
        <taxon>Bacteria</taxon>
        <taxon>Bacillati</taxon>
        <taxon>Actinomycetota</taxon>
        <taxon>Actinomycetes</taxon>
        <taxon>Mycobacteriales</taxon>
        <taxon>Corynebacteriaceae</taxon>
        <taxon>Corynebacterium</taxon>
    </lineage>
</organism>
<accession>A0A1G9NMY3</accession>
<feature type="compositionally biased region" description="Basic residues" evidence="1">
    <location>
        <begin position="48"/>
        <end position="57"/>
    </location>
</feature>
<gene>
    <name evidence="2" type="ORF">SAMN04488535_1099</name>
</gene>
<evidence type="ECO:0000313" key="3">
    <source>
        <dbReference type="Proteomes" id="UP000199350"/>
    </source>
</evidence>
<proteinExistence type="predicted"/>
<feature type="region of interest" description="Disordered" evidence="1">
    <location>
        <begin position="1"/>
        <end position="33"/>
    </location>
</feature>
<feature type="compositionally biased region" description="Basic residues" evidence="1">
    <location>
        <begin position="15"/>
        <end position="24"/>
    </location>
</feature>
<name>A0A1G9NMY3_9CORY</name>
<evidence type="ECO:0000313" key="2">
    <source>
        <dbReference type="EMBL" id="SDL87946.1"/>
    </source>
</evidence>
<dbReference type="STRING" id="38302.SAMN04488535_1099"/>
<dbReference type="RefSeq" id="WP_231908530.1">
    <property type="nucleotide sequence ID" value="NZ_LT629700.1"/>
</dbReference>
<dbReference type="Proteomes" id="UP000199350">
    <property type="component" value="Chromosome I"/>
</dbReference>
<dbReference type="EMBL" id="LT629700">
    <property type="protein sequence ID" value="SDL87946.1"/>
    <property type="molecule type" value="Genomic_DNA"/>
</dbReference>